<evidence type="ECO:0000313" key="1">
    <source>
        <dbReference type="EMBL" id="MFC3636022.1"/>
    </source>
</evidence>
<proteinExistence type="predicted"/>
<organism evidence="1 2">
    <name type="scientific">Camelimonas fluminis</name>
    <dbReference type="NCBI Taxonomy" id="1576911"/>
    <lineage>
        <taxon>Bacteria</taxon>
        <taxon>Pseudomonadati</taxon>
        <taxon>Pseudomonadota</taxon>
        <taxon>Alphaproteobacteria</taxon>
        <taxon>Hyphomicrobiales</taxon>
        <taxon>Chelatococcaceae</taxon>
        <taxon>Camelimonas</taxon>
    </lineage>
</organism>
<name>A0ABV7UBK3_9HYPH</name>
<dbReference type="EMBL" id="JBHRYC010000014">
    <property type="protein sequence ID" value="MFC3636022.1"/>
    <property type="molecule type" value="Genomic_DNA"/>
</dbReference>
<reference evidence="2" key="1">
    <citation type="journal article" date="2019" name="Int. J. Syst. Evol. Microbiol.">
        <title>The Global Catalogue of Microorganisms (GCM) 10K type strain sequencing project: providing services to taxonomists for standard genome sequencing and annotation.</title>
        <authorList>
            <consortium name="The Broad Institute Genomics Platform"/>
            <consortium name="The Broad Institute Genome Sequencing Center for Infectious Disease"/>
            <person name="Wu L."/>
            <person name="Ma J."/>
        </authorList>
    </citation>
    <scope>NUCLEOTIDE SEQUENCE [LARGE SCALE GENOMIC DNA]</scope>
    <source>
        <strain evidence="2">KCTC 42282</strain>
    </source>
</reference>
<protein>
    <submittedName>
        <fullName evidence="1">GIY-YIG nuclease family protein</fullName>
    </submittedName>
</protein>
<accession>A0ABV7UBK3</accession>
<keyword evidence="2" id="KW-1185">Reference proteome</keyword>
<evidence type="ECO:0000313" key="2">
    <source>
        <dbReference type="Proteomes" id="UP001595704"/>
    </source>
</evidence>
<dbReference type="RefSeq" id="WP_191321425.1">
    <property type="nucleotide sequence ID" value="NZ_BNCG01000078.1"/>
</dbReference>
<comment type="caution">
    <text evidence="1">The sequence shown here is derived from an EMBL/GenBank/DDBJ whole genome shotgun (WGS) entry which is preliminary data.</text>
</comment>
<dbReference type="Pfam" id="PF13455">
    <property type="entry name" value="MUG113"/>
    <property type="match status" value="1"/>
</dbReference>
<dbReference type="Proteomes" id="UP001595704">
    <property type="component" value="Unassembled WGS sequence"/>
</dbReference>
<gene>
    <name evidence="1" type="ORF">ACFONL_01270</name>
</gene>
<sequence length="98" mass="10745">MRTSVYVIAAENGPVKIGIAQNPFKRLKELQTGSAPRLRIAYLHEEPSPQHARAVERTAHASAAAVRHLHIGSTKLAKLLGLRENSGRYRDGAPRAGW</sequence>